<dbReference type="AlphaFoldDB" id="A0A2S5RAH1"/>
<protein>
    <submittedName>
        <fullName evidence="1">Uncharacterized protein</fullName>
    </submittedName>
</protein>
<accession>A0A2S5RAH1</accession>
<organism evidence="1 2">
    <name type="scientific">Holospora curviuscula</name>
    <dbReference type="NCBI Taxonomy" id="1082868"/>
    <lineage>
        <taxon>Bacteria</taxon>
        <taxon>Pseudomonadati</taxon>
        <taxon>Pseudomonadota</taxon>
        <taxon>Alphaproteobacteria</taxon>
        <taxon>Holosporales</taxon>
        <taxon>Holosporaceae</taxon>
        <taxon>Holospora</taxon>
    </lineage>
</organism>
<proteinExistence type="predicted"/>
<gene>
    <name evidence="1" type="ORF">HCUR_00358</name>
</gene>
<name>A0A2S5RAH1_9PROT</name>
<sequence>MTCNNILRSDYNWEIVLDLKRCRAIVISFIIIFPIPCIDLQSRLNLQDNLIKQLKFFIHRIQILITLFII</sequence>
<dbReference type="EMBL" id="PHHC01000075">
    <property type="protein sequence ID" value="PPE04326.1"/>
    <property type="molecule type" value="Genomic_DNA"/>
</dbReference>
<dbReference type="Proteomes" id="UP000239425">
    <property type="component" value="Unassembled WGS sequence"/>
</dbReference>
<comment type="caution">
    <text evidence="1">The sequence shown here is derived from an EMBL/GenBank/DDBJ whole genome shotgun (WGS) entry which is preliminary data.</text>
</comment>
<evidence type="ECO:0000313" key="2">
    <source>
        <dbReference type="Proteomes" id="UP000239425"/>
    </source>
</evidence>
<evidence type="ECO:0000313" key="1">
    <source>
        <dbReference type="EMBL" id="PPE04326.1"/>
    </source>
</evidence>
<keyword evidence="2" id="KW-1185">Reference proteome</keyword>
<reference evidence="1 2" key="1">
    <citation type="submission" date="2017-11" db="EMBL/GenBank/DDBJ databases">
        <title>Comparative genomic analysis of Holospora spp., intranuclear symbionts of paramecia.</title>
        <authorList>
            <person name="Garushyants S.K."/>
            <person name="Beliavskaya A."/>
            <person name="Malko D.B."/>
            <person name="Logacheva M.D."/>
            <person name="Rautian M.S."/>
            <person name="Gelfand M.S."/>
        </authorList>
    </citation>
    <scope>NUCLEOTIDE SEQUENCE [LARGE SCALE GENOMIC DNA]</scope>
    <source>
        <strain evidence="2">02AZ16</strain>
    </source>
</reference>